<feature type="transmembrane region" description="Helical" evidence="1">
    <location>
        <begin position="249"/>
        <end position="273"/>
    </location>
</feature>
<evidence type="ECO:0000256" key="1">
    <source>
        <dbReference type="SAM" id="Phobius"/>
    </source>
</evidence>
<evidence type="ECO:0000313" key="3">
    <source>
        <dbReference type="Proteomes" id="UP000198287"/>
    </source>
</evidence>
<feature type="transmembrane region" description="Helical" evidence="1">
    <location>
        <begin position="358"/>
        <end position="379"/>
    </location>
</feature>
<reference evidence="2 3" key="1">
    <citation type="submission" date="2015-12" db="EMBL/GenBank/DDBJ databases">
        <title>The genome of Folsomia candida.</title>
        <authorList>
            <person name="Faddeeva A."/>
            <person name="Derks M.F."/>
            <person name="Anvar Y."/>
            <person name="Smit S."/>
            <person name="Van Straalen N."/>
            <person name="Roelofs D."/>
        </authorList>
    </citation>
    <scope>NUCLEOTIDE SEQUENCE [LARGE SCALE GENOMIC DNA]</scope>
    <source>
        <strain evidence="2 3">VU population</strain>
        <tissue evidence="2">Whole body</tissue>
    </source>
</reference>
<feature type="transmembrane region" description="Helical" evidence="1">
    <location>
        <begin position="56"/>
        <end position="75"/>
    </location>
</feature>
<feature type="transmembrane region" description="Helical" evidence="1">
    <location>
        <begin position="328"/>
        <end position="352"/>
    </location>
</feature>
<proteinExistence type="predicted"/>
<sequence>MKKIRSETILDYLPLFKLVYKTASLTHGNHIYFDKGRNEFVPTTKRGKGVTGLRRIVLWMVTLWLTLQTCRLLDVTRSKGFLSSIPSILMSVGFIGSFFLAVMGYRHARNIANLLNTLIRYQKYLDAGETAREEVVAKDKKYLAGNGKQNGNKAITNGKPLSFIKRARYELSQMKKDIGQGDMTRLVLILANQAQTGLPLLTGLLLTVAPCVLELFVRSTLQDCPQNPQGIFPQGSAYLGMLAVAGDTFVYAFTFGQGPAVIGVVFFSAAACLRDHLKRIIIPADPTLSKISSSAAILPQKSAIHASMRRYRELQLITQMYNNTNATAIIPIIFFTMIFLGTMSIFVCVALHSVLSTAVLLMTAMIAFDCAILAQIFMYQAAGDVNHVAHAVTSNWQSNPVVQRDKLLVRMMRSLNVIRLKIGSSGNYLERMTPLIITQITMEQATSLILMKG</sequence>
<keyword evidence="1" id="KW-0472">Membrane</keyword>
<evidence type="ECO:0008006" key="4">
    <source>
        <dbReference type="Google" id="ProtNLM"/>
    </source>
</evidence>
<organism evidence="2 3">
    <name type="scientific">Folsomia candida</name>
    <name type="common">Springtail</name>
    <dbReference type="NCBI Taxonomy" id="158441"/>
    <lineage>
        <taxon>Eukaryota</taxon>
        <taxon>Metazoa</taxon>
        <taxon>Ecdysozoa</taxon>
        <taxon>Arthropoda</taxon>
        <taxon>Hexapoda</taxon>
        <taxon>Collembola</taxon>
        <taxon>Entomobryomorpha</taxon>
        <taxon>Isotomoidea</taxon>
        <taxon>Isotomidae</taxon>
        <taxon>Proisotominae</taxon>
        <taxon>Folsomia</taxon>
    </lineage>
</organism>
<keyword evidence="1" id="KW-0812">Transmembrane</keyword>
<dbReference type="Proteomes" id="UP000198287">
    <property type="component" value="Unassembled WGS sequence"/>
</dbReference>
<feature type="transmembrane region" description="Helical" evidence="1">
    <location>
        <begin position="81"/>
        <end position="105"/>
    </location>
</feature>
<gene>
    <name evidence="2" type="ORF">Fcan01_26497</name>
</gene>
<protein>
    <recommendedName>
        <fullName evidence="4">Odorant receptor</fullName>
    </recommendedName>
</protein>
<evidence type="ECO:0000313" key="2">
    <source>
        <dbReference type="EMBL" id="OXA38834.1"/>
    </source>
</evidence>
<dbReference type="AlphaFoldDB" id="A0A226D1T7"/>
<name>A0A226D1T7_FOLCA</name>
<keyword evidence="3" id="KW-1185">Reference proteome</keyword>
<accession>A0A226D1T7</accession>
<comment type="caution">
    <text evidence="2">The sequence shown here is derived from an EMBL/GenBank/DDBJ whole genome shotgun (WGS) entry which is preliminary data.</text>
</comment>
<keyword evidence="1" id="KW-1133">Transmembrane helix</keyword>
<dbReference type="EMBL" id="LNIX01000043">
    <property type="protein sequence ID" value="OXA38834.1"/>
    <property type="molecule type" value="Genomic_DNA"/>
</dbReference>